<feature type="domain" description="AB hydrolase-1" evidence="1">
    <location>
        <begin position="91"/>
        <end position="349"/>
    </location>
</feature>
<dbReference type="InterPro" id="IPR029058">
    <property type="entry name" value="AB_hydrolase_fold"/>
</dbReference>
<dbReference type="EMBL" id="ML996087">
    <property type="protein sequence ID" value="KAF2151913.1"/>
    <property type="molecule type" value="Genomic_DNA"/>
</dbReference>
<dbReference type="AlphaFoldDB" id="A0A9P4IXW0"/>
<dbReference type="InterPro" id="IPR000073">
    <property type="entry name" value="AB_hydrolase_1"/>
</dbReference>
<dbReference type="SUPFAM" id="SSF53474">
    <property type="entry name" value="alpha/beta-Hydrolases"/>
    <property type="match status" value="1"/>
</dbReference>
<sequence>MDSDLVRDAIRALPYSIAAVLAYHVLTTRQRVQISEPTPVESPLKYVSTLSKQEQDKLPYPPDAIPGGRDVTTPYGSIRAYEWGNEDGPKVLMVHGITTPCVALVGMAKVLVDKGYRVMLFDLFGRGYSGTPDPDAVPQDAGLFCTQIQYVLTSSPLSWTGSSKFHLIGYSLGGGIALSFTTYCPQLVDSLTLIAPSGLLRRSRMGRPFKLLRSNLLPVPIMRTLISGKWTDSRAPLFPGRPGITVADAVAWQVNHTTGFIPAFVSSLQHAPIEDQHDRWRILGERLRQQTLDMQDKSAASMGLRNGKVLLVVGKHDDVIVADELVPDVKELIAEEHLEISYVDAGHDLPVVQPNDIARTLVDFWKD</sequence>
<dbReference type="InterPro" id="IPR050228">
    <property type="entry name" value="Carboxylesterase_BioH"/>
</dbReference>
<gene>
    <name evidence="2" type="ORF">K461DRAFT_227419</name>
</gene>
<evidence type="ECO:0000259" key="1">
    <source>
        <dbReference type="Pfam" id="PF00561"/>
    </source>
</evidence>
<protein>
    <submittedName>
        <fullName evidence="2">Alpha/beta-hydrolase</fullName>
    </submittedName>
</protein>
<organism evidence="2 3">
    <name type="scientific">Myriangium duriaei CBS 260.36</name>
    <dbReference type="NCBI Taxonomy" id="1168546"/>
    <lineage>
        <taxon>Eukaryota</taxon>
        <taxon>Fungi</taxon>
        <taxon>Dikarya</taxon>
        <taxon>Ascomycota</taxon>
        <taxon>Pezizomycotina</taxon>
        <taxon>Dothideomycetes</taxon>
        <taxon>Dothideomycetidae</taxon>
        <taxon>Myriangiales</taxon>
        <taxon>Myriangiaceae</taxon>
        <taxon>Myriangium</taxon>
    </lineage>
</organism>
<accession>A0A9P4IXW0</accession>
<proteinExistence type="predicted"/>
<dbReference type="PANTHER" id="PTHR43194:SF2">
    <property type="entry name" value="PEROXISOMAL MEMBRANE PROTEIN LPX1"/>
    <property type="match status" value="1"/>
</dbReference>
<dbReference type="PANTHER" id="PTHR43194">
    <property type="entry name" value="HYDROLASE ALPHA/BETA FOLD FAMILY"/>
    <property type="match status" value="1"/>
</dbReference>
<keyword evidence="3" id="KW-1185">Reference proteome</keyword>
<reference evidence="2" key="1">
    <citation type="journal article" date="2020" name="Stud. Mycol.">
        <title>101 Dothideomycetes genomes: a test case for predicting lifestyles and emergence of pathogens.</title>
        <authorList>
            <person name="Haridas S."/>
            <person name="Albert R."/>
            <person name="Binder M."/>
            <person name="Bloem J."/>
            <person name="Labutti K."/>
            <person name="Salamov A."/>
            <person name="Andreopoulos B."/>
            <person name="Baker S."/>
            <person name="Barry K."/>
            <person name="Bills G."/>
            <person name="Bluhm B."/>
            <person name="Cannon C."/>
            <person name="Castanera R."/>
            <person name="Culley D."/>
            <person name="Daum C."/>
            <person name="Ezra D."/>
            <person name="Gonzalez J."/>
            <person name="Henrissat B."/>
            <person name="Kuo A."/>
            <person name="Liang C."/>
            <person name="Lipzen A."/>
            <person name="Lutzoni F."/>
            <person name="Magnuson J."/>
            <person name="Mondo S."/>
            <person name="Nolan M."/>
            <person name="Ohm R."/>
            <person name="Pangilinan J."/>
            <person name="Park H.-J."/>
            <person name="Ramirez L."/>
            <person name="Alfaro M."/>
            <person name="Sun H."/>
            <person name="Tritt A."/>
            <person name="Yoshinaga Y."/>
            <person name="Zwiers L.-H."/>
            <person name="Turgeon B."/>
            <person name="Goodwin S."/>
            <person name="Spatafora J."/>
            <person name="Crous P."/>
            <person name="Grigoriev I."/>
        </authorList>
    </citation>
    <scope>NUCLEOTIDE SEQUENCE</scope>
    <source>
        <strain evidence="2">CBS 260.36</strain>
    </source>
</reference>
<evidence type="ECO:0000313" key="3">
    <source>
        <dbReference type="Proteomes" id="UP000799439"/>
    </source>
</evidence>
<name>A0A9P4IXW0_9PEZI</name>
<dbReference type="Pfam" id="PF00561">
    <property type="entry name" value="Abhydrolase_1"/>
    <property type="match status" value="1"/>
</dbReference>
<dbReference type="OrthoDB" id="408373at2759"/>
<dbReference type="PRINTS" id="PR00111">
    <property type="entry name" value="ABHYDROLASE"/>
</dbReference>
<evidence type="ECO:0000313" key="2">
    <source>
        <dbReference type="EMBL" id="KAF2151913.1"/>
    </source>
</evidence>
<comment type="caution">
    <text evidence="2">The sequence shown here is derived from an EMBL/GenBank/DDBJ whole genome shotgun (WGS) entry which is preliminary data.</text>
</comment>
<dbReference type="Proteomes" id="UP000799439">
    <property type="component" value="Unassembled WGS sequence"/>
</dbReference>
<dbReference type="Gene3D" id="3.40.50.1820">
    <property type="entry name" value="alpha/beta hydrolase"/>
    <property type="match status" value="1"/>
</dbReference>